<dbReference type="GO" id="GO:0140664">
    <property type="term" value="F:ATP-dependent DNA damage sensor activity"/>
    <property type="evidence" value="ECO:0007669"/>
    <property type="project" value="InterPro"/>
</dbReference>
<dbReference type="GO" id="GO:0000400">
    <property type="term" value="F:four-way junction DNA binding"/>
    <property type="evidence" value="ECO:0007669"/>
    <property type="project" value="TreeGrafter"/>
</dbReference>
<dbReference type="Pfam" id="PF08423">
    <property type="entry name" value="Rad51"/>
    <property type="match status" value="1"/>
</dbReference>
<dbReference type="GO" id="GO:0033065">
    <property type="term" value="C:Rad51C-XRCC3 complex"/>
    <property type="evidence" value="ECO:0007669"/>
    <property type="project" value="TreeGrafter"/>
</dbReference>
<dbReference type="RefSeq" id="XP_014258936.1">
    <property type="nucleotide sequence ID" value="XM_014403450.2"/>
</dbReference>
<dbReference type="GO" id="GO:0005524">
    <property type="term" value="F:ATP binding"/>
    <property type="evidence" value="ECO:0007669"/>
    <property type="project" value="UniProtKB-KW"/>
</dbReference>
<dbReference type="InterPro" id="IPR020588">
    <property type="entry name" value="RecA_ATP-bd"/>
</dbReference>
<accession>A0A8I6S6Z6</accession>
<feature type="domain" description="RecA family profile 1" evidence="7">
    <location>
        <begin position="76"/>
        <end position="251"/>
    </location>
</feature>
<evidence type="ECO:0000256" key="1">
    <source>
        <dbReference type="ARBA" id="ARBA00004123"/>
    </source>
</evidence>
<evidence type="ECO:0000256" key="3">
    <source>
        <dbReference type="ARBA" id="ARBA00022763"/>
    </source>
</evidence>
<evidence type="ECO:0000256" key="6">
    <source>
        <dbReference type="ARBA" id="ARBA00023242"/>
    </source>
</evidence>
<evidence type="ECO:0000256" key="4">
    <source>
        <dbReference type="ARBA" id="ARBA00022840"/>
    </source>
</evidence>
<dbReference type="EnsemblMetazoa" id="XM_014403451.2">
    <property type="protein sequence ID" value="XP_014258937.1"/>
    <property type="gene ID" value="LOC106672211"/>
</dbReference>
<dbReference type="InterPro" id="IPR016467">
    <property type="entry name" value="DNA_recomb/repair_RecA-like"/>
</dbReference>
<evidence type="ECO:0000256" key="2">
    <source>
        <dbReference type="ARBA" id="ARBA00022741"/>
    </source>
</evidence>
<dbReference type="GO" id="GO:0090656">
    <property type="term" value="P:t-circle formation"/>
    <property type="evidence" value="ECO:0007669"/>
    <property type="project" value="TreeGrafter"/>
</dbReference>
<evidence type="ECO:0000313" key="9">
    <source>
        <dbReference type="Proteomes" id="UP000494040"/>
    </source>
</evidence>
<dbReference type="GO" id="GO:0071140">
    <property type="term" value="P:resolution of mitotic recombination intermediates"/>
    <property type="evidence" value="ECO:0007669"/>
    <property type="project" value="TreeGrafter"/>
</dbReference>
<dbReference type="AlphaFoldDB" id="A0A8I6S6Z6"/>
<evidence type="ECO:0000256" key="5">
    <source>
        <dbReference type="ARBA" id="ARBA00023204"/>
    </source>
</evidence>
<dbReference type="OrthoDB" id="1861185at2759"/>
<keyword evidence="4" id="KW-0067">ATP-binding</keyword>
<dbReference type="InterPro" id="IPR047348">
    <property type="entry name" value="XRCC3-like_C"/>
</dbReference>
<dbReference type="CDD" id="cd19491">
    <property type="entry name" value="XRCC3"/>
    <property type="match status" value="1"/>
</dbReference>
<dbReference type="Proteomes" id="UP000494040">
    <property type="component" value="Unassembled WGS sequence"/>
</dbReference>
<sequence length="312" mass="34677">MDDIDTSELSESLAIKLKKIGLLSSRKIIVMDSSEFRKMENFTDEEIHLVKNAAANIIIPQGFKTVNEAKRIYKDKWRTLTFDCKGIDKLTGGGIPTRGINELYGVSGAGKTQFCLQLSITVQYPLEHGGLGKKAVYICTEDRFPARRLQEMVLNFPRGNFEIEGNCTDNILVDHIPQVEGLKDCILKRLPHVLKTLSIGLIVIDSITAVFRAEYGSDDLVARSKELKIIGSELHNLSRKFNVTILCVNQVADSLENNEVVPALGLVWSNLVTSRFQVLTGNDSKIFRVVAAPDMNCGECKYKITARGIEDG</sequence>
<keyword evidence="9" id="KW-1185">Reference proteome</keyword>
<dbReference type="PANTHER" id="PTHR46487">
    <property type="entry name" value="DNA REPAIR PROTEIN XRCC3"/>
    <property type="match status" value="1"/>
</dbReference>
<dbReference type="RefSeq" id="XP_014258937.1">
    <property type="nucleotide sequence ID" value="XM_014403451.2"/>
</dbReference>
<keyword evidence="2" id="KW-0547">Nucleotide-binding</keyword>
<name>A0A8I6S6Z6_CIMLE</name>
<dbReference type="PROSITE" id="PS50162">
    <property type="entry name" value="RECA_2"/>
    <property type="match status" value="1"/>
</dbReference>
<dbReference type="GO" id="GO:0045003">
    <property type="term" value="P:double-strand break repair via synthesis-dependent strand annealing"/>
    <property type="evidence" value="ECO:0007669"/>
    <property type="project" value="TreeGrafter"/>
</dbReference>
<keyword evidence="5" id="KW-0234">DNA repair</keyword>
<keyword evidence="6" id="KW-0539">Nucleus</keyword>
<evidence type="ECO:0000313" key="8">
    <source>
        <dbReference type="EnsemblMetazoa" id="XP_014258937.1"/>
    </source>
</evidence>
<evidence type="ECO:0000259" key="7">
    <source>
        <dbReference type="PROSITE" id="PS50162"/>
    </source>
</evidence>
<proteinExistence type="predicted"/>
<dbReference type="InterPro" id="IPR027417">
    <property type="entry name" value="P-loop_NTPase"/>
</dbReference>
<dbReference type="GeneID" id="106672211"/>
<dbReference type="OMA" id="WANQVTV"/>
<dbReference type="GO" id="GO:0000722">
    <property type="term" value="P:telomere maintenance via recombination"/>
    <property type="evidence" value="ECO:0007669"/>
    <property type="project" value="TreeGrafter"/>
</dbReference>
<dbReference type="PIRSF" id="PIRSF005856">
    <property type="entry name" value="Rad51"/>
    <property type="match status" value="1"/>
</dbReference>
<dbReference type="GO" id="GO:0005657">
    <property type="term" value="C:replication fork"/>
    <property type="evidence" value="ECO:0007669"/>
    <property type="project" value="TreeGrafter"/>
</dbReference>
<protein>
    <recommendedName>
        <fullName evidence="7">RecA family profile 1 domain-containing protein</fullName>
    </recommendedName>
</protein>
<keyword evidence="3" id="KW-0227">DNA damage</keyword>
<dbReference type="KEGG" id="clec:106672211"/>
<organism evidence="8 9">
    <name type="scientific">Cimex lectularius</name>
    <name type="common">Bed bug</name>
    <name type="synonym">Acanthia lectularia</name>
    <dbReference type="NCBI Taxonomy" id="79782"/>
    <lineage>
        <taxon>Eukaryota</taxon>
        <taxon>Metazoa</taxon>
        <taxon>Ecdysozoa</taxon>
        <taxon>Arthropoda</taxon>
        <taxon>Hexapoda</taxon>
        <taxon>Insecta</taxon>
        <taxon>Pterygota</taxon>
        <taxon>Neoptera</taxon>
        <taxon>Paraneoptera</taxon>
        <taxon>Hemiptera</taxon>
        <taxon>Heteroptera</taxon>
        <taxon>Panheteroptera</taxon>
        <taxon>Cimicomorpha</taxon>
        <taxon>Cimicidae</taxon>
        <taxon>Cimex</taxon>
    </lineage>
</organism>
<reference evidence="8" key="1">
    <citation type="submission" date="2022-01" db="UniProtKB">
        <authorList>
            <consortium name="EnsemblMetazoa"/>
        </authorList>
    </citation>
    <scope>IDENTIFICATION</scope>
</reference>
<dbReference type="PANTHER" id="PTHR46487:SF1">
    <property type="entry name" value="DNA REPAIR PROTEIN XRCC3"/>
    <property type="match status" value="1"/>
</dbReference>
<dbReference type="SUPFAM" id="SSF52540">
    <property type="entry name" value="P-loop containing nucleoside triphosphate hydrolases"/>
    <property type="match status" value="1"/>
</dbReference>
<dbReference type="EnsemblMetazoa" id="XM_014403450.2">
    <property type="protein sequence ID" value="XP_014258936.1"/>
    <property type="gene ID" value="LOC106672211"/>
</dbReference>
<comment type="subcellular location">
    <subcellularLocation>
        <location evidence="1">Nucleus</location>
    </subcellularLocation>
</comment>
<dbReference type="InterPro" id="IPR013632">
    <property type="entry name" value="Rad51_C"/>
</dbReference>
<dbReference type="Gene3D" id="3.40.50.300">
    <property type="entry name" value="P-loop containing nucleotide triphosphate hydrolases"/>
    <property type="match status" value="1"/>
</dbReference>